<dbReference type="EMBL" id="SHKW01000001">
    <property type="protein sequence ID" value="RZU39795.1"/>
    <property type="molecule type" value="Genomic_DNA"/>
</dbReference>
<evidence type="ECO:0000256" key="6">
    <source>
        <dbReference type="ARBA" id="ARBA00022723"/>
    </source>
</evidence>
<dbReference type="InterPro" id="IPR007115">
    <property type="entry name" value="6-PTP_synth/QueD"/>
</dbReference>
<evidence type="ECO:0000256" key="2">
    <source>
        <dbReference type="ARBA" id="ARBA00005061"/>
    </source>
</evidence>
<comment type="similarity">
    <text evidence="3">Belongs to the PTPS family. QueD subfamily.</text>
</comment>
<sequence length="142" mass="16016">MKAYLSRRYHFSASHRLHSEAFDEGQNQQVFGKCNNPHGHGHNYTVEVTFSGRVNPVTGMVCDLGALDAFARENLIDRFDHTNLNLLHCFENRVSTTENLSVEVYRIFAGFSAAHLERVHIEETSNNSFDYAGDAMPAEGTH</sequence>
<accession>A0A4Q7YSF1</accession>
<keyword evidence="8" id="KW-0456">Lyase</keyword>
<evidence type="ECO:0000256" key="7">
    <source>
        <dbReference type="ARBA" id="ARBA00022833"/>
    </source>
</evidence>
<dbReference type="GO" id="GO:0003874">
    <property type="term" value="F:6-pyruvoyltetrahydropterin synthase activity"/>
    <property type="evidence" value="ECO:0007669"/>
    <property type="project" value="InterPro"/>
</dbReference>
<evidence type="ECO:0000256" key="8">
    <source>
        <dbReference type="ARBA" id="ARBA00023239"/>
    </source>
</evidence>
<dbReference type="GO" id="GO:0070497">
    <property type="term" value="F:6-carboxytetrahydropterin synthase activity"/>
    <property type="evidence" value="ECO:0007669"/>
    <property type="project" value="UniProtKB-EC"/>
</dbReference>
<dbReference type="PANTHER" id="PTHR12589">
    <property type="entry name" value="PYRUVOYL TETRAHYDROBIOPTERIN SYNTHASE"/>
    <property type="match status" value="1"/>
</dbReference>
<dbReference type="Pfam" id="PF01242">
    <property type="entry name" value="PTPS"/>
    <property type="match status" value="1"/>
</dbReference>
<comment type="cofactor">
    <cofactor evidence="1">
        <name>Zn(2+)</name>
        <dbReference type="ChEBI" id="CHEBI:29105"/>
    </cofactor>
</comment>
<proteinExistence type="inferred from homology"/>
<dbReference type="Gene3D" id="3.30.479.10">
    <property type="entry name" value="6-pyruvoyl tetrahydropterin synthase/QueD"/>
    <property type="match status" value="1"/>
</dbReference>
<gene>
    <name evidence="11" type="ORF">BDD14_1190</name>
</gene>
<dbReference type="RefSeq" id="WP_130417957.1">
    <property type="nucleotide sequence ID" value="NZ_SHKW01000001.1"/>
</dbReference>
<dbReference type="PANTHER" id="PTHR12589:SF7">
    <property type="entry name" value="6-PYRUVOYL TETRAHYDROBIOPTERIN SYNTHASE"/>
    <property type="match status" value="1"/>
</dbReference>
<organism evidence="11 12">
    <name type="scientific">Edaphobacter modestus</name>
    <dbReference type="NCBI Taxonomy" id="388466"/>
    <lineage>
        <taxon>Bacteria</taxon>
        <taxon>Pseudomonadati</taxon>
        <taxon>Acidobacteriota</taxon>
        <taxon>Terriglobia</taxon>
        <taxon>Terriglobales</taxon>
        <taxon>Acidobacteriaceae</taxon>
        <taxon>Edaphobacter</taxon>
    </lineage>
</organism>
<dbReference type="Proteomes" id="UP000292958">
    <property type="component" value="Unassembled WGS sequence"/>
</dbReference>
<evidence type="ECO:0000256" key="4">
    <source>
        <dbReference type="ARBA" id="ARBA00012982"/>
    </source>
</evidence>
<dbReference type="InterPro" id="IPR022470">
    <property type="entry name" value="PTPS_Cys_AS"/>
</dbReference>
<dbReference type="GO" id="GO:0006729">
    <property type="term" value="P:tetrahydrobiopterin biosynthetic process"/>
    <property type="evidence" value="ECO:0007669"/>
    <property type="project" value="InterPro"/>
</dbReference>
<comment type="caution">
    <text evidence="11">The sequence shown here is derived from an EMBL/GenBank/DDBJ whole genome shotgun (WGS) entry which is preliminary data.</text>
</comment>
<dbReference type="InterPro" id="IPR038418">
    <property type="entry name" value="6-PTP_synth/QueD_sf"/>
</dbReference>
<evidence type="ECO:0000256" key="5">
    <source>
        <dbReference type="ARBA" id="ARBA00018141"/>
    </source>
</evidence>
<dbReference type="SUPFAM" id="SSF55620">
    <property type="entry name" value="Tetrahydrobiopterin biosynthesis enzymes-like"/>
    <property type="match status" value="1"/>
</dbReference>
<dbReference type="FunFam" id="3.30.479.10:FF:000003">
    <property type="entry name" value="6-pyruvoyl tetrahydrobiopterin synthase"/>
    <property type="match status" value="1"/>
</dbReference>
<keyword evidence="6" id="KW-0479">Metal-binding</keyword>
<dbReference type="GO" id="GO:0046872">
    <property type="term" value="F:metal ion binding"/>
    <property type="evidence" value="ECO:0007669"/>
    <property type="project" value="UniProtKB-KW"/>
</dbReference>
<dbReference type="UniPathway" id="UPA00391"/>
<evidence type="ECO:0000256" key="10">
    <source>
        <dbReference type="ARBA" id="ARBA00048807"/>
    </source>
</evidence>
<evidence type="ECO:0000313" key="11">
    <source>
        <dbReference type="EMBL" id="RZU39795.1"/>
    </source>
</evidence>
<name>A0A4Q7YSF1_9BACT</name>
<dbReference type="OrthoDB" id="9804698at2"/>
<dbReference type="AlphaFoldDB" id="A0A4Q7YSF1"/>
<dbReference type="EC" id="4.1.2.50" evidence="4"/>
<dbReference type="PROSITE" id="PS00987">
    <property type="entry name" value="PTPS_1"/>
    <property type="match status" value="1"/>
</dbReference>
<keyword evidence="7" id="KW-0862">Zinc</keyword>
<evidence type="ECO:0000256" key="1">
    <source>
        <dbReference type="ARBA" id="ARBA00001947"/>
    </source>
</evidence>
<reference evidence="11 12" key="1">
    <citation type="submission" date="2019-02" db="EMBL/GenBank/DDBJ databases">
        <title>Genomic Encyclopedia of Archaeal and Bacterial Type Strains, Phase II (KMG-II): from individual species to whole genera.</title>
        <authorList>
            <person name="Goeker M."/>
        </authorList>
    </citation>
    <scope>NUCLEOTIDE SEQUENCE [LARGE SCALE GENOMIC DNA]</scope>
    <source>
        <strain evidence="11 12">DSM 18101</strain>
    </source>
</reference>
<comment type="catalytic activity">
    <reaction evidence="10">
        <text>7,8-dihydroneopterin 3'-triphosphate + H2O = 6-carboxy-5,6,7,8-tetrahydropterin + triphosphate + acetaldehyde + 2 H(+)</text>
        <dbReference type="Rhea" id="RHEA:27966"/>
        <dbReference type="ChEBI" id="CHEBI:15343"/>
        <dbReference type="ChEBI" id="CHEBI:15377"/>
        <dbReference type="ChEBI" id="CHEBI:15378"/>
        <dbReference type="ChEBI" id="CHEBI:18036"/>
        <dbReference type="ChEBI" id="CHEBI:58462"/>
        <dbReference type="ChEBI" id="CHEBI:61032"/>
        <dbReference type="EC" id="4.1.2.50"/>
    </reaction>
</comment>
<evidence type="ECO:0000256" key="3">
    <source>
        <dbReference type="ARBA" id="ARBA00008900"/>
    </source>
</evidence>
<evidence type="ECO:0000256" key="9">
    <source>
        <dbReference type="ARBA" id="ARBA00031449"/>
    </source>
</evidence>
<comment type="pathway">
    <text evidence="2">Purine metabolism; 7-cyano-7-deazaguanine biosynthesis.</text>
</comment>
<protein>
    <recommendedName>
        <fullName evidence="5">6-carboxy-5,6,7,8-tetrahydropterin synthase</fullName>
        <ecNumber evidence="4">4.1.2.50</ecNumber>
    </recommendedName>
    <alternativeName>
        <fullName evidence="9">Queuosine biosynthesis protein QueD</fullName>
    </alternativeName>
</protein>
<evidence type="ECO:0000313" key="12">
    <source>
        <dbReference type="Proteomes" id="UP000292958"/>
    </source>
</evidence>
<keyword evidence="12" id="KW-1185">Reference proteome</keyword>